<reference evidence="1 2" key="1">
    <citation type="submission" date="2017-06" db="EMBL/GenBank/DDBJ databases">
        <title>Genome Sequencing of the methanotroph Methylovulum psychrotolerants str. HV10-M2 isolated from a high-altitude environment.</title>
        <authorList>
            <person name="Mateos-Rivera A."/>
        </authorList>
    </citation>
    <scope>NUCLEOTIDE SEQUENCE [LARGE SCALE GENOMIC DNA]</scope>
    <source>
        <strain evidence="1 2">HV10_M2</strain>
    </source>
</reference>
<evidence type="ECO:0000313" key="2">
    <source>
        <dbReference type="Proteomes" id="UP000197019"/>
    </source>
</evidence>
<dbReference type="AlphaFoldDB" id="A0A1Z4BY66"/>
<dbReference type="Proteomes" id="UP000197019">
    <property type="component" value="Chromosome"/>
</dbReference>
<organism evidence="1 2">
    <name type="scientific">Methylovulum psychrotolerans</name>
    <dbReference type="NCBI Taxonomy" id="1704499"/>
    <lineage>
        <taxon>Bacteria</taxon>
        <taxon>Pseudomonadati</taxon>
        <taxon>Pseudomonadota</taxon>
        <taxon>Gammaproteobacteria</taxon>
        <taxon>Methylococcales</taxon>
        <taxon>Methylococcaceae</taxon>
        <taxon>Methylovulum</taxon>
    </lineage>
</organism>
<evidence type="ECO:0000313" key="1">
    <source>
        <dbReference type="EMBL" id="ASF46225.1"/>
    </source>
</evidence>
<keyword evidence="2" id="KW-1185">Reference proteome</keyword>
<protein>
    <submittedName>
        <fullName evidence="1">Uncharacterized protein</fullName>
    </submittedName>
</protein>
<gene>
    <name evidence="1" type="ORF">CEK71_09090</name>
</gene>
<dbReference type="EMBL" id="CP022129">
    <property type="protein sequence ID" value="ASF46225.1"/>
    <property type="molecule type" value="Genomic_DNA"/>
</dbReference>
<proteinExistence type="predicted"/>
<dbReference type="RefSeq" id="WP_088619099.1">
    <property type="nucleotide sequence ID" value="NZ_CP022129.1"/>
</dbReference>
<name>A0A1Z4BY66_9GAMM</name>
<dbReference type="KEGG" id="mpsy:CEK71_09090"/>
<dbReference type="OrthoDB" id="7106320at2"/>
<accession>A0A1Z4BY66</accession>
<sequence>MLDLNNPQDFEKVSNDFDALALLFDAFAKNVSQQAKEAAITVTLQSRPDTGHCPGFSTLFAGYDLHFVFAPRLYAGVSVSGKACLKGRVKCYLEREYPKGERVFLNAFTFDVKGVTDREAFGRSGYLQVDEVADARFLLNPALALSLCQY</sequence>